<evidence type="ECO:0000256" key="9">
    <source>
        <dbReference type="ARBA" id="ARBA00022801"/>
    </source>
</evidence>
<feature type="transmembrane region" description="Helical" evidence="21">
    <location>
        <begin position="5810"/>
        <end position="5829"/>
    </location>
</feature>
<keyword evidence="16" id="KW-0807">Transducer</keyword>
<comment type="caution">
    <text evidence="25">The sequence shown here is derived from an EMBL/GenBank/DDBJ whole genome shotgun (WGS) entry which is preliminary data.</text>
</comment>
<keyword evidence="6 21" id="KW-0812">Transmembrane</keyword>
<accession>A0AAW0PST5</accession>
<dbReference type="InterPro" id="IPR046338">
    <property type="entry name" value="GAIN_dom_sf"/>
</dbReference>
<dbReference type="FunFam" id="2.60.40.2030:FF:000017">
    <property type="entry name" value="Adhesion G protein-coupled receptor V1"/>
    <property type="match status" value="2"/>
</dbReference>
<dbReference type="GO" id="GO:0071277">
    <property type="term" value="P:cellular response to calcium ion"/>
    <property type="evidence" value="ECO:0007669"/>
    <property type="project" value="TreeGrafter"/>
</dbReference>
<evidence type="ECO:0000256" key="20">
    <source>
        <dbReference type="ARBA" id="ARBA00083929"/>
    </source>
</evidence>
<dbReference type="GO" id="GO:0048513">
    <property type="term" value="P:animal organ development"/>
    <property type="evidence" value="ECO:0007669"/>
    <property type="project" value="UniProtKB-ARBA"/>
</dbReference>
<keyword evidence="7 22" id="KW-0732">Signal</keyword>
<dbReference type="Pfam" id="PF13385">
    <property type="entry name" value="Laminin_G_3"/>
    <property type="match status" value="1"/>
</dbReference>
<dbReference type="PANTHER" id="PTHR46682">
    <property type="entry name" value="ADHESION G-PROTEIN COUPLED RECEPTOR V1"/>
    <property type="match status" value="1"/>
</dbReference>
<dbReference type="GO" id="GO:0001917">
    <property type="term" value="C:photoreceptor inner segment"/>
    <property type="evidence" value="ECO:0007669"/>
    <property type="project" value="UniProtKB-SubCell"/>
</dbReference>
<keyword evidence="13 21" id="KW-0472">Membrane</keyword>
<protein>
    <recommendedName>
        <fullName evidence="18">Adhesion G-protein coupled receptor V1</fullName>
    </recommendedName>
    <alternativeName>
        <fullName evidence="20">G-protein coupled receptor 98</fullName>
    </alternativeName>
    <alternativeName>
        <fullName evidence="19">Very large G-protein coupled receptor 1</fullName>
    </alternativeName>
</protein>
<dbReference type="FunFam" id="2.60.40.2030:FF:000021">
    <property type="entry name" value="Adhesion G protein-coupled receptor V1"/>
    <property type="match status" value="1"/>
</dbReference>
<evidence type="ECO:0000256" key="19">
    <source>
        <dbReference type="ARBA" id="ARBA00078072"/>
    </source>
</evidence>
<feature type="signal peptide" evidence="22">
    <location>
        <begin position="1"/>
        <end position="22"/>
    </location>
</feature>
<evidence type="ECO:0000256" key="13">
    <source>
        <dbReference type="ARBA" id="ARBA00023136"/>
    </source>
</evidence>
<dbReference type="Gene3D" id="2.60.120.200">
    <property type="match status" value="1"/>
</dbReference>
<keyword evidence="10" id="KW-0106">Calcium</keyword>
<keyword evidence="5" id="KW-1003">Cell membrane</keyword>
<feature type="domain" description="G-protein coupled receptors family 2 profile 2" evidence="24">
    <location>
        <begin position="5735"/>
        <end position="5986"/>
    </location>
</feature>
<dbReference type="SUPFAM" id="SSF141072">
    <property type="entry name" value="CalX-like"/>
    <property type="match status" value="39"/>
</dbReference>
<dbReference type="GO" id="GO:0005737">
    <property type="term" value="C:cytoplasm"/>
    <property type="evidence" value="ECO:0007669"/>
    <property type="project" value="TreeGrafter"/>
</dbReference>
<dbReference type="GO" id="GO:0004930">
    <property type="term" value="F:G protein-coupled receptor activity"/>
    <property type="evidence" value="ECO:0007669"/>
    <property type="project" value="UniProtKB-KW"/>
</dbReference>
<dbReference type="PROSITE" id="PS50221">
    <property type="entry name" value="GAIN_B"/>
    <property type="match status" value="1"/>
</dbReference>
<evidence type="ECO:0000256" key="17">
    <source>
        <dbReference type="ARBA" id="ARBA00023273"/>
    </source>
</evidence>
<dbReference type="PANTHER" id="PTHR46682:SF1">
    <property type="entry name" value="ADHESION G-PROTEIN COUPLED RECEPTOR V1"/>
    <property type="match status" value="1"/>
</dbReference>
<dbReference type="GO" id="GO:0001965">
    <property type="term" value="F:G-protein alpha-subunit binding"/>
    <property type="evidence" value="ECO:0007669"/>
    <property type="project" value="TreeGrafter"/>
</dbReference>
<keyword evidence="15" id="KW-0675">Receptor</keyword>
<dbReference type="SMART" id="SM00237">
    <property type="entry name" value="Calx_beta"/>
    <property type="match status" value="16"/>
</dbReference>
<evidence type="ECO:0000256" key="3">
    <source>
        <dbReference type="ARBA" id="ARBA00004651"/>
    </source>
</evidence>
<evidence type="ECO:0000259" key="24">
    <source>
        <dbReference type="PROSITE" id="PS50261"/>
    </source>
</evidence>
<proteinExistence type="inferred from homology"/>
<evidence type="ECO:0000256" key="5">
    <source>
        <dbReference type="ARBA" id="ARBA00022475"/>
    </source>
</evidence>
<sequence length="6134" mass="667907">MLPVLLLPGLILALSFTGSTSALATLKFLEETVKVVNESSDSVIRLIVGKEGDPINVTALVRLEGEDTGDFIDPVRPVILTASESKKIIFISVKNDDLPEADETFTFKLEIQDSSNGVTLGQPNTATITILSNDNAFGIISFNSTKEVQVSESRGRNLSVPFTLLRQKGTYGTVTVSFEVATVNTIRASDDLSPDHGNITIPVGQSFAQFSIVIKDDQDPEDDEVFLIKLTEVAGGALLGDASSVQLKILRNDSPLRFSQTFVTVPESAGVISINVTRGQINEDDPLVGSFDSEVSIDYMVVQAGATLEFDFVDLQPVKTVTFAPFVNKTSLLFSINDDTDPEIAESFHIKLLKDTIIGMQFEGIVIVRNGGSFGNVSVNWTISRNVSFSVPVSEDLGPASGTVTFTAGKVTSVIPLNIVEDVVPEEAEAFLFKLLPDSVTGNAEVDEPMEMVFYIQDSDDVYGVFQFDFTKEQKIQSQPEGRFLSLNLRRSGGSLGAVSVSITALYIPAGPVDPARAKDQVLNISRTVNIVFSSEQEVHVTLPIRNDAFLQNGAHFLIQLDSLELMDIKPSIPSRSPRFVGQLNVTLLITSDIANGEIGFISNTTVEVFEPEHSNSIVVTLPLRRDGTDGKAEVFWSLRPIGANAEDVTTADLRPFNGTVVFLSGQSDASINLTVFADDIPEVNETLLITLDRTNTDNQILKSGFISREIVIIENDIPGGVFEFAESSEGPFVIEEGGSLDLRLIRTQGLLLKIFLDYSVVSLRQSDNSSVITSEFAGAVGPVYFNPGERELFIGLIAKKDGIPELDEMFSVVLISPNTSLSRLGSRTQVNITVRKNDDPFGILEFFSPNLTVTIDESKDSNIHGVVFPVIRRKGTFGEVSVSWTIEPALTEDISPTEGIITFKEGEFLRNLSLTSVPDEIPEDLESFTIKLYNATAGAKLGMFLSTNLMINRNDDPISFAVPVVVRVEEGGVANFTVFRAGPADYVASVMLRVDYGDASPDDFTLMSNNTVLVFDIGEREKNISVATEEDNIPEDNEHFYIILHNATGDAVVYGADTATVVILANDDANGIFSLESVSKPVEEGGRNSFFVLRSRGIFGNVTVFWQLYSNDSVTPLEESQQFKNTSGTITFTSLEKSKPIVLEAISDMVPEMDEFYILRLVNISGGSGQLAITSLNVSVFVPLNDDPFGVFAIADDNLDQEVAEDVLSEDDMTDVTSFNILRQQGTFGDVRVAWEIVSGHFPEGLPQMDDLLLQASFPDAVELRPFDRRHHSGTDAWSFSGHPGAYGIISTEDSPAPLGNFTFSAWLMPKTDTDGFIMSKGTINGTLFYGVKVQTNESHVTVMLYYTATGSNKTQVAQATVQKFLEDKMWIHVIITVDDGIVEFLLDGSPIPGGLKSIKGESIVDEPANMFIGSDPNGQQRYTGVLQDVRLYRSKLDRSQIHELHNQPAKTDLRMISGYLRYRQDERQKSFVVEVRDDTEEEGEEVFYLQLIAVHGGARLPLPKPTAILRVMKSDFANGLFGFTGACIPNVTEEGSTISCVIERMRGSLDFVYLNYIVSQLESIDNSTPAHQDFVNATGAVVFPPGNRSEVLNLVVFDDNLPELMETFKITLVSAESGDGKPGSTPTSGASIDPFNSVNTVSVTANDYPYGLLQFEPTIPGDGLIPPATQPAHITVNEEDGVIHLPVARAQGLLGRVMVSYRTIPFTASSPEDYEDSEGLLDFLPGERLKFVNITIIDNIAPELEKIFRVELFDANGVNQFLLSEESGSGESDNDFFLPSHLHHASLGIASRLTVSIAASDNAHGVFDFNPNSLSVTGTEPEYGQSAIFLQVDRSFGDLSNVTVYWEVDPSSEREIVSTFGNLTFDVSQTSKNITIHVAQDEVPELDTSFTVSLVKVSDGRLGFQTTATLTILASDDPYGVFVFANATKPIWIPEADSTVSFTILRQKGSLGEVKVTFATLTEAEPAPYETQRVGRATEGKDFVPLFDSVVFLTNQTEANITLHILDDDLPERNESFLLIANSPSLGPLSNIVAQVIIETSDDSSAVLQLSSSTVTVPEEFNGPFLKVTRTGGIFASVSVKFDVVDGTANIKNDYIVASTDVLLLEGESSKYIPIFVLDDNEPEIEETFRVVLNNVTTGGAVLGPLTWATITILPSDDPFGVFVFRADPLTIEEPVSNSTKVTLPVVRSAGITGTVLIQWQATVNGQIATGDIRPTSGFVSFAPGDTTKLLKLEVLADDVPEIAEIIKVELTSASNGGRIGANKSVDIIVPANDNPYGTVYFDQSVYLVQEPLEGVLRASIAVRRSGGHFGRLEIRYSTFETDLVGSAQDRGQDLLVYFELPESGVLSRIPQRTVNVTGQKDPVSACAAACLKERTCQAFSVSSATLPTCIWATSTESLTPNALFLTYMKNATADAVLFSGKAEADSDYTPVTNQSAFLEDGADSANLTVPILTDKEAEMDERFSIQILKVQLVNLTVSPKNFPSIGHPDKAEVIIGMNGDAFGVFVIYTFSPGTTDESRFLEVREESLSEVPLVIERRGGNLGTVSVEWRIVGGTATQNEDFTGTGGTLVFDGKFIKICHGNSYNLCTLCIFCMCPQGFKKTVVIQINDDNKPEDSEDIIFGLINAKGGSRIMPSLDSVTIVILANDNAAGVVGFHPDSRSIVAREGQTLSLLVERTAPGFGNVTVTWTVTGPRVGQTFTHITGTLFFAQRQLNTTIVLDLLDDAAPENKDEYIVLLSDIQTYGVGVTGHAALDVDGREAVITVDTSDEPFGMLTIAPSSLVVTTEERQKIINIYINRVFGASGAVNISYEVIRGSLQNLSQVEGNLADPGKDFIAESGFVILQDGETSVAIPVNILDDDIPEIREFFLVNVTSAVLITTLTTNPQLDAAGLVAEVIITANDGIRGVIEWTNTMYEVNETIGLLTLVAFRNKGTYGNVSLVITAQNLEAQLGLDYNISETTLHFVDSETFKYVEVQIYDDVIPERAERFQLILSQPSQEMVLGTNTTATVNILASDDGNGVISFNTSKPFVLKEPTSASGLGESKATLYVVRNPEEGAYGTVSVQFTITDANGSLADSDLSPAQGVVVFNEGVRFKTLEILAVLDAEPEANETFIMVLSSPTGGARLGNQLEIFITVLENLAPSGLFRIGPTLNRTRTEVTAEEGRTVFLSVSRSNGLESAVSVEWEAKSSTATTLGGPFPIIGVYQSFEDSSTAAWCLVSNNLSPLIMRLDKGPAIGSSHTLATLYQWQGVFLPIMSVKIQNPNSCVGFGQNGSTFIAVTHSGPPFSPAANLSIFKLHQDLNITLEQSIGIEASDVKHFVIDGRSFLIASSQIFMWTGGSLTLSQTLDFVQDIVSVTTFTEAGETHLVVCINRETDSCLILKWVSGRFQDPQPLPVTGRVTQVEQVQTRTNGTLLLIVTTGSTSTCEVLKPGQSVMLLQSIPHTIITSIHAFTDASGADYVVLAGLNSSSLYTWRSDVSLFTMILRAPPANSYFSLVVPSINSTKTLLMSTQHNSSTIFELTSVSSQSDFIPSFGELFFAPGVSEMEIAVNIIDDDIPEVEEYFYVTLKNPKGGAEIGFGGQVTVFVPTNDDAHGVIGFSSQFLSIEVEEMMQDYQINLVVERGRGTFGKLTVQWAAKGNVTDIKPELGVITFANDQSEAKIPLTVIADGIPELAETVIITLTDITMEVQDLKNAAVIDKQLAEALITIKPNGSPYGVIGWHLDSLFTQTNESQRGAINVTLSIVREQGLMGDVAVHYQTRPALHLPPSLQATAGQDYIARINTVIMLESASVAIVTITILPDDIPELEESFLVNITSVELVRGAVGPGQPSLKRPGLEVAEIVILENDDPRGVVQLNITEDLQGVKFAYELPAPDNIFHLSIARFAGTVGRLVIFWEAQTITADINDFSPTSGNVTLLDGQSKADIVLTILDDNEVEGSEDFRVTLLGVIGGARLGDFTSIVITIPPNDSQFGRFGFSALEAVVSEPEFDNDPAALATLVVLRSSDGFGAVTLRWQLEQGAIEDLAPLNGTVVFAQNDTMKTFVIRALADNIPEGDEHFRVQLFPVEKDVVIDPLKGIATITIHADKAALGIVGVDETSRNILIGEPKGPYNGSAAVSLVRGLPAYGEAQVYWNITPADLSQFERTSGTVTFRDGQSVATIYLKTLDDDVPEERQQYQLTLTSATPGLEIIKLAGRPALQWLLVNVTVARSLGALGSVWLSYETSGSTAVSGVDFTAASASLLFHPGQTSQHITIYINDDSQPEGPEIFQLNITKVEHVNKSAMDYSINEFGFQLDQPPEIGNISSVSVIILTNDNAEGVLEFHRDYINVTVEENVGHILIPVLRKVGTYGLISVQYFSRELSASSETDYILHNGSLIFIQGSNTSYINVTIIDDLDSERAEVFQVILTSTSGGAVLGLQHVSSITIAKSDSPNGVVRFLNESIITLVNPNSTMRITLVLERAGGLVGNATVAWMIRGPNTNELLSPVNTDFKEPVNGSFSFIDGVESTYTIELHVLPHGEVEVEEIFVVELMILSGEMDVDHQAGSVQLKIEKFGDPNGIVQFTEDVLRELVYNEPTEEDSPVNITLTVTRKEGVMGSITIHWQIKSEFDTTGDFLALAGSAIIVEGQRETEIVLSLMPDAVPELGELYIVQLISVDGGATLNANPDLTNTRIRVRANDDPHGIFTLNPERQSVVIRTDTRRALILNVTRLAGHFGNVSVGYSIRSGTDMIDIEQILQGQAMGRLMFSEGETFSTVTVPISSEAYLLLGDSFTAELTDVRLESPSDGPPPTLHYANNVAMVSVPEEAANSEVGFASIALNILSINTGACEATIVRAGLFGNITVEWSAGYPSGLAPPGFKIGGISPSSGLLTFNHGERAKTIYFTATADTVEPAAYAIHIVNATSSNVKLRPGYIVAEIEPLGIYQFTSESRHIVISEDMQTITLYVQRLYGSRSNRTQVYYQTQGGSAMAGQDFNAVLDGQVVFESSRQTNASFQLSIIDDSFSEPDEYFDVNLTDVNMPFMDSQWADTPPRLNLQHRLATVTILASDVTGGVLSIGPELVQVKEDRDDVTQQERKVLLRVRRSDSASGSVKVQLLAYGEGSTALLPFALGPVGTLAKEGEDFHLQTSEVSFQEGQNETEVVLLILDDSEPEGAEEFFIYLSDPEGGAQITDQPVQGFKAFVKITILGSDFQNGVIGFTLNSMVGKVLDEDSENRTTQLYVQRQENRAFEDLQIFWRATFSKDFPSLLSNGVNLTTQLVQTSGMTFCRKGEVTCAFSIEVQDDKEPEFSSWFFVEIFQVGEGATINETTRFANITIAESDDPQGIVLFAVGYRLPIATVSTTQISIQVYRQASTSSVMTVYYRTVELLKEDIVGHSVIWPAKEEVDFPKQEGFLNFDIGQPIASLEIILTPNQASLLATPKRFQVELYNATDGAKVHPVFGRANVTLVSNDAAVVLWSLLDQLHQPLSHNILDSVLQELNNEIAPPVTQEQMTAVVEALDMVLTEAERVPLQERSQNLTFDLLCALANSSRLDTRGHSYFAKVTERFAFSLLTQNRCDIGGTVLNTCPFMSISAFQWYPTQINGFKFRGSNADFFQIPDTLLTVPPGVTVNCNYLSQIQLIEYTTEHWFLTNNTLSALSGKVFSSSLQNRSSGPLDPGIEVVYRIHTVGQQVKSGQSLCLLWNHTTASWLSDSQYCRVIKESGNYVECACSHFSIYAAYAEMASLASYNEVFYASGLFCISAFALAILSQTLCSRFPMFAAKLLTHMMVSCLGTQLCFLVSTFRGRVFPDDGCSALALFTHYFYLSQFFWMFIQAVNFWQVLVMNDENTERIYLLYFLLGWGLPSLVIIILVIVLLGGFGWTIHATYGLVLEDVCFIPNIYAALCTAVLVPLICLVTVVVIFIHIYQVTDQWKAYDDIYRGRTNSREVPLVLLLFLLISLVWLWAGLHMAYRYMWMLILYVIFNFLLGLYVFAVYFFMHNRLCWPTKASYTVEMSGHDSPDSAYPGGGPASIGGDINKSTQNLISAMEEVAADWERASLRPGSEPSVVFKSSPVMGTYGSDGGFINTNLVTGDEESQEFDDLIFALKTGSGLNVSDNESIPGSHDGGSVSNSQIVELRRIPIADTHL</sequence>
<dbReference type="Proteomes" id="UP001460270">
    <property type="component" value="Unassembled WGS sequence"/>
</dbReference>
<evidence type="ECO:0000256" key="4">
    <source>
        <dbReference type="ARBA" id="ARBA00007343"/>
    </source>
</evidence>
<dbReference type="InterPro" id="IPR026919">
    <property type="entry name" value="ADGRV1"/>
</dbReference>
<dbReference type="InterPro" id="IPR003644">
    <property type="entry name" value="Calx_beta"/>
</dbReference>
<evidence type="ECO:0000256" key="2">
    <source>
        <dbReference type="ARBA" id="ARBA00004437"/>
    </source>
</evidence>
<keyword evidence="26" id="KW-1185">Reference proteome</keyword>
<dbReference type="FunFam" id="2.60.40.2030:FF:000007">
    <property type="entry name" value="Adhesion G-protein coupled receptor V1"/>
    <property type="match status" value="2"/>
</dbReference>
<dbReference type="Gene3D" id="1.20.1070.10">
    <property type="entry name" value="Rhodopsin 7-helix transmembrane proteins"/>
    <property type="match status" value="1"/>
</dbReference>
<feature type="transmembrane region" description="Helical" evidence="21">
    <location>
        <begin position="5887"/>
        <end position="5913"/>
    </location>
</feature>
<dbReference type="Pfam" id="PF00002">
    <property type="entry name" value="7tm_2"/>
    <property type="match status" value="1"/>
</dbReference>
<comment type="subcellular location">
    <subcellularLocation>
        <location evidence="3">Cell membrane</location>
        <topology evidence="3">Multi-pass membrane protein</topology>
    </subcellularLocation>
    <subcellularLocation>
        <location evidence="1">Cell projection</location>
        <location evidence="1">Stereocilium membrane</location>
    </subcellularLocation>
    <subcellularLocation>
        <location evidence="2">Photoreceptor inner segment</location>
    </subcellularLocation>
</comment>
<dbReference type="GO" id="GO:0016787">
    <property type="term" value="F:hydrolase activity"/>
    <property type="evidence" value="ECO:0007669"/>
    <property type="project" value="UniProtKB-KW"/>
</dbReference>
<feature type="transmembrane region" description="Helical" evidence="21">
    <location>
        <begin position="5841"/>
        <end position="5867"/>
    </location>
</feature>
<feature type="transmembrane region" description="Helical" evidence="21">
    <location>
        <begin position="5770"/>
        <end position="5790"/>
    </location>
</feature>
<evidence type="ECO:0000256" key="6">
    <source>
        <dbReference type="ARBA" id="ARBA00022692"/>
    </source>
</evidence>
<evidence type="ECO:0000256" key="18">
    <source>
        <dbReference type="ARBA" id="ARBA00070037"/>
    </source>
</evidence>
<dbReference type="GO" id="GO:0010855">
    <property type="term" value="F:adenylate cyclase inhibitor activity"/>
    <property type="evidence" value="ECO:0007669"/>
    <property type="project" value="TreeGrafter"/>
</dbReference>
<comment type="similarity">
    <text evidence="4">Belongs to the G-protein coupled receptor 2 family. Adhesion G-protein coupled receptor (ADGR) subfamily.</text>
</comment>
<dbReference type="Pfam" id="PF03160">
    <property type="entry name" value="Calx-beta"/>
    <property type="match status" value="33"/>
</dbReference>
<feature type="domain" description="GAIN-B" evidence="23">
    <location>
        <begin position="5575"/>
        <end position="5733"/>
    </location>
</feature>
<feature type="transmembrane region" description="Helical" evidence="21">
    <location>
        <begin position="5738"/>
        <end position="5758"/>
    </location>
</feature>
<feature type="transmembrane region" description="Helical" evidence="21">
    <location>
        <begin position="5960"/>
        <end position="5984"/>
    </location>
</feature>
<dbReference type="FunFam" id="2.60.40.2030:FF:000009">
    <property type="entry name" value="adhesion G-protein coupled receptor V1"/>
    <property type="match status" value="1"/>
</dbReference>
<dbReference type="InterPro" id="IPR057244">
    <property type="entry name" value="GAIN_B"/>
</dbReference>
<reference evidence="26" key="1">
    <citation type="submission" date="2024-04" db="EMBL/GenBank/DDBJ databases">
        <title>Salinicola lusitanus LLJ914,a marine bacterium isolated from the Okinawa Trough.</title>
        <authorList>
            <person name="Li J."/>
        </authorList>
    </citation>
    <scope>NUCLEOTIDE SEQUENCE [LARGE SCALE GENOMIC DNA]</scope>
</reference>
<dbReference type="InterPro" id="IPR000832">
    <property type="entry name" value="GPCR_2_secretin-like"/>
</dbReference>
<evidence type="ECO:0000256" key="14">
    <source>
        <dbReference type="ARBA" id="ARBA00023157"/>
    </source>
</evidence>
<dbReference type="InterPro" id="IPR013320">
    <property type="entry name" value="ConA-like_dom_sf"/>
</dbReference>
<dbReference type="CDD" id="cd13952">
    <property type="entry name" value="7tm_classB"/>
    <property type="match status" value="1"/>
</dbReference>
<keyword evidence="9" id="KW-0378">Hydrolase</keyword>
<evidence type="ECO:0000256" key="11">
    <source>
        <dbReference type="ARBA" id="ARBA00022989"/>
    </source>
</evidence>
<keyword evidence="17" id="KW-0966">Cell projection</keyword>
<organism evidence="25 26">
    <name type="scientific">Mugilogobius chulae</name>
    <name type="common">yellowstripe goby</name>
    <dbReference type="NCBI Taxonomy" id="88201"/>
    <lineage>
        <taxon>Eukaryota</taxon>
        <taxon>Metazoa</taxon>
        <taxon>Chordata</taxon>
        <taxon>Craniata</taxon>
        <taxon>Vertebrata</taxon>
        <taxon>Euteleostomi</taxon>
        <taxon>Actinopterygii</taxon>
        <taxon>Neopterygii</taxon>
        <taxon>Teleostei</taxon>
        <taxon>Neoteleostei</taxon>
        <taxon>Acanthomorphata</taxon>
        <taxon>Gobiaria</taxon>
        <taxon>Gobiiformes</taxon>
        <taxon>Gobioidei</taxon>
        <taxon>Gobiidae</taxon>
        <taxon>Gobionellinae</taxon>
        <taxon>Mugilogobius</taxon>
    </lineage>
</organism>
<dbReference type="FunFam" id="2.60.40.2030:FF:000028">
    <property type="entry name" value="Adhesion G-protein coupled receptor V1"/>
    <property type="match status" value="1"/>
</dbReference>
<gene>
    <name evidence="25" type="ORF">WMY93_005029</name>
</gene>
<keyword evidence="11 21" id="KW-1133">Transmembrane helix</keyword>
<evidence type="ECO:0000259" key="23">
    <source>
        <dbReference type="PROSITE" id="PS50221"/>
    </source>
</evidence>
<evidence type="ECO:0000256" key="10">
    <source>
        <dbReference type="ARBA" id="ARBA00022837"/>
    </source>
</evidence>
<dbReference type="GO" id="GO:0007605">
    <property type="term" value="P:sensory perception of sound"/>
    <property type="evidence" value="ECO:0007669"/>
    <property type="project" value="TreeGrafter"/>
</dbReference>
<dbReference type="Gene3D" id="2.60.40.2030">
    <property type="match status" value="35"/>
</dbReference>
<dbReference type="FunFam" id="2.60.40.2030:FF:000013">
    <property type="entry name" value="Adhesion G-protein coupled receptor V1"/>
    <property type="match status" value="1"/>
</dbReference>
<dbReference type="GO" id="GO:0007601">
    <property type="term" value="P:visual perception"/>
    <property type="evidence" value="ECO:0007669"/>
    <property type="project" value="TreeGrafter"/>
</dbReference>
<evidence type="ECO:0000256" key="15">
    <source>
        <dbReference type="ARBA" id="ARBA00023170"/>
    </source>
</evidence>
<keyword evidence="12" id="KW-0297">G-protein coupled receptor</keyword>
<evidence type="ECO:0000313" key="25">
    <source>
        <dbReference type="EMBL" id="KAK7934133.1"/>
    </source>
</evidence>
<evidence type="ECO:0000313" key="26">
    <source>
        <dbReference type="Proteomes" id="UP001460270"/>
    </source>
</evidence>
<evidence type="ECO:0000256" key="7">
    <source>
        <dbReference type="ARBA" id="ARBA00022729"/>
    </source>
</evidence>
<evidence type="ECO:0000256" key="21">
    <source>
        <dbReference type="SAM" id="Phobius"/>
    </source>
</evidence>
<dbReference type="InterPro" id="IPR017981">
    <property type="entry name" value="GPCR_2-like_7TM"/>
</dbReference>
<dbReference type="EMBL" id="JBBPFD010000003">
    <property type="protein sequence ID" value="KAK7934133.1"/>
    <property type="molecule type" value="Genomic_DNA"/>
</dbReference>
<dbReference type="PROSITE" id="PS50912">
    <property type="entry name" value="EAR"/>
    <property type="match status" value="2"/>
</dbReference>
<evidence type="ECO:0000256" key="8">
    <source>
        <dbReference type="ARBA" id="ARBA00022737"/>
    </source>
</evidence>
<dbReference type="GO" id="GO:0007166">
    <property type="term" value="P:cell surface receptor signaling pathway"/>
    <property type="evidence" value="ECO:0007669"/>
    <property type="project" value="InterPro"/>
</dbReference>
<evidence type="ECO:0000256" key="1">
    <source>
        <dbReference type="ARBA" id="ARBA00004289"/>
    </source>
</evidence>
<dbReference type="SUPFAM" id="SSF49899">
    <property type="entry name" value="Concanavalin A-like lectins/glucanases"/>
    <property type="match status" value="1"/>
</dbReference>
<dbReference type="InterPro" id="IPR038081">
    <property type="entry name" value="CalX-like_sf"/>
</dbReference>
<dbReference type="PROSITE" id="PS50261">
    <property type="entry name" value="G_PROTEIN_RECEP_F2_4"/>
    <property type="match status" value="1"/>
</dbReference>
<dbReference type="InterPro" id="IPR009039">
    <property type="entry name" value="EAR"/>
</dbReference>
<evidence type="ECO:0000256" key="12">
    <source>
        <dbReference type="ARBA" id="ARBA00023040"/>
    </source>
</evidence>
<keyword evidence="8" id="KW-0677">Repeat</keyword>
<feature type="transmembrane region" description="Helical" evidence="21">
    <location>
        <begin position="5934"/>
        <end position="5954"/>
    </location>
</feature>
<name>A0AAW0PST5_9GOBI</name>
<dbReference type="GO" id="GO:0060171">
    <property type="term" value="C:stereocilium membrane"/>
    <property type="evidence" value="ECO:0007669"/>
    <property type="project" value="UniProtKB-SubCell"/>
</dbReference>
<evidence type="ECO:0000256" key="16">
    <source>
        <dbReference type="ARBA" id="ARBA00023224"/>
    </source>
</evidence>
<evidence type="ECO:0000256" key="22">
    <source>
        <dbReference type="SAM" id="SignalP"/>
    </source>
</evidence>
<keyword evidence="14" id="KW-1015">Disulfide bond</keyword>
<feature type="chain" id="PRO_5043923173" description="Adhesion G-protein coupled receptor V1" evidence="22">
    <location>
        <begin position="23"/>
        <end position="6134"/>
    </location>
</feature>
<dbReference type="Gene3D" id="2.60.220.50">
    <property type="match status" value="1"/>
</dbReference>